<keyword evidence="3" id="KW-0687">Ribonucleoprotein</keyword>
<feature type="compositionally biased region" description="Basic residues" evidence="4">
    <location>
        <begin position="15"/>
        <end position="43"/>
    </location>
</feature>
<feature type="domain" description="Large ribosomal subunit protein uL5 N-terminal" evidence="5">
    <location>
        <begin position="87"/>
        <end position="143"/>
    </location>
</feature>
<evidence type="ECO:0000256" key="1">
    <source>
        <dbReference type="ARBA" id="ARBA00008553"/>
    </source>
</evidence>
<evidence type="ECO:0000259" key="5">
    <source>
        <dbReference type="Pfam" id="PF00281"/>
    </source>
</evidence>
<dbReference type="GO" id="GO:0006412">
    <property type="term" value="P:translation"/>
    <property type="evidence" value="ECO:0007669"/>
    <property type="project" value="InterPro"/>
</dbReference>
<dbReference type="EMBL" id="UINC01048227">
    <property type="protein sequence ID" value="SVB58507.1"/>
    <property type="molecule type" value="Genomic_DNA"/>
</dbReference>
<dbReference type="SUPFAM" id="SSF55282">
    <property type="entry name" value="RL5-like"/>
    <property type="match status" value="1"/>
</dbReference>
<dbReference type="PANTHER" id="PTHR11994">
    <property type="entry name" value="60S RIBOSOMAL PROTEIN L11-RELATED"/>
    <property type="match status" value="1"/>
</dbReference>
<accession>A0A382F8V2</accession>
<dbReference type="InterPro" id="IPR031310">
    <property type="entry name" value="Ribosomal_uL5_N"/>
</dbReference>
<dbReference type="InterPro" id="IPR002132">
    <property type="entry name" value="Ribosomal_uL5"/>
</dbReference>
<evidence type="ECO:0000256" key="4">
    <source>
        <dbReference type="SAM" id="MobiDB-lite"/>
    </source>
</evidence>
<protein>
    <recommendedName>
        <fullName evidence="5">Large ribosomal subunit protein uL5 N-terminal domain-containing protein</fullName>
    </recommendedName>
</protein>
<dbReference type="GO" id="GO:0003735">
    <property type="term" value="F:structural constituent of ribosome"/>
    <property type="evidence" value="ECO:0007669"/>
    <property type="project" value="InterPro"/>
</dbReference>
<feature type="non-terminal residue" evidence="6">
    <location>
        <position position="169"/>
    </location>
</feature>
<dbReference type="GO" id="GO:1990904">
    <property type="term" value="C:ribonucleoprotein complex"/>
    <property type="evidence" value="ECO:0007669"/>
    <property type="project" value="UniProtKB-KW"/>
</dbReference>
<dbReference type="Pfam" id="PF00281">
    <property type="entry name" value="Ribosomal_L5"/>
    <property type="match status" value="1"/>
</dbReference>
<reference evidence="6" key="1">
    <citation type="submission" date="2018-05" db="EMBL/GenBank/DDBJ databases">
        <authorList>
            <person name="Lanie J.A."/>
            <person name="Ng W.-L."/>
            <person name="Kazmierczak K.M."/>
            <person name="Andrzejewski T.M."/>
            <person name="Davidsen T.M."/>
            <person name="Wayne K.J."/>
            <person name="Tettelin H."/>
            <person name="Glass J.I."/>
            <person name="Rusch D."/>
            <person name="Podicherti R."/>
            <person name="Tsui H.-C.T."/>
            <person name="Winkler M.E."/>
        </authorList>
    </citation>
    <scope>NUCLEOTIDE SEQUENCE</scope>
</reference>
<feature type="region of interest" description="Disordered" evidence="4">
    <location>
        <begin position="1"/>
        <end position="56"/>
    </location>
</feature>
<feature type="compositionally biased region" description="Polar residues" evidence="4">
    <location>
        <begin position="47"/>
        <end position="56"/>
    </location>
</feature>
<proteinExistence type="inferred from homology"/>
<dbReference type="InterPro" id="IPR022803">
    <property type="entry name" value="Ribosomal_uL5_dom_sf"/>
</dbReference>
<evidence type="ECO:0000256" key="2">
    <source>
        <dbReference type="ARBA" id="ARBA00022980"/>
    </source>
</evidence>
<dbReference type="Gene3D" id="3.30.1440.10">
    <property type="match status" value="1"/>
</dbReference>
<name>A0A382F8V2_9ZZZZ</name>
<sequence>MTEEQKTRAKTSNSKSKKTSAKKPVAKKAAAKRSSTRKPKIAKTSKTEVATKSNAKTSVIQTETPRMKQVYAAEVVQVLAREFGYKNPMEVPKIVKIVLNIGLGEALESNSAVGAAVGDLQKISGQKPIENRAKMSIANFKLREGSVVGTSVTLRGNRMWQFYDRFVNI</sequence>
<evidence type="ECO:0000313" key="6">
    <source>
        <dbReference type="EMBL" id="SVB58507.1"/>
    </source>
</evidence>
<dbReference type="AlphaFoldDB" id="A0A382F8V2"/>
<gene>
    <name evidence="6" type="ORF">METZ01_LOCUS211361</name>
</gene>
<keyword evidence="2" id="KW-0689">Ribosomal protein</keyword>
<organism evidence="6">
    <name type="scientific">marine metagenome</name>
    <dbReference type="NCBI Taxonomy" id="408172"/>
    <lineage>
        <taxon>unclassified sequences</taxon>
        <taxon>metagenomes</taxon>
        <taxon>ecological metagenomes</taxon>
    </lineage>
</organism>
<comment type="similarity">
    <text evidence="1">Belongs to the universal ribosomal protein uL5 family.</text>
</comment>
<evidence type="ECO:0000256" key="3">
    <source>
        <dbReference type="ARBA" id="ARBA00023274"/>
    </source>
</evidence>
<dbReference type="GO" id="GO:0005840">
    <property type="term" value="C:ribosome"/>
    <property type="evidence" value="ECO:0007669"/>
    <property type="project" value="UniProtKB-KW"/>
</dbReference>